<evidence type="ECO:0000313" key="2">
    <source>
        <dbReference type="Proteomes" id="UP001358614"/>
    </source>
</evidence>
<accession>A0AAX4KGV5</accession>
<gene>
    <name evidence="1" type="ORF">V865_002871</name>
</gene>
<sequence length="99" mass="11382">MSNCHPESFVEEVKFIIIDRSFTQAHCKPPQRSWQDCISAFGQLRGLFQNWVDDVYPGDDVDQFQFRLGSDGQVLTGDDRPHDLGLHTPTKITATRLFR</sequence>
<dbReference type="RefSeq" id="XP_066082767.1">
    <property type="nucleotide sequence ID" value="XM_066226670.1"/>
</dbReference>
<dbReference type="Proteomes" id="UP001358614">
    <property type="component" value="Chromosome 1"/>
</dbReference>
<proteinExistence type="predicted"/>
<dbReference type="KEGG" id="ker:91101675"/>
<evidence type="ECO:0000313" key="1">
    <source>
        <dbReference type="EMBL" id="WWD04800.1"/>
    </source>
</evidence>
<dbReference type="AlphaFoldDB" id="A0AAX4KGV5"/>
<reference evidence="1 2" key="1">
    <citation type="submission" date="2024-01" db="EMBL/GenBank/DDBJ databases">
        <title>Comparative genomics of Cryptococcus and Kwoniella reveals pathogenesis evolution and contrasting modes of karyotype evolution via chromosome fusion or intercentromeric recombination.</title>
        <authorList>
            <person name="Coelho M.A."/>
            <person name="David-Palma M."/>
            <person name="Shea T."/>
            <person name="Bowers K."/>
            <person name="McGinley-Smith S."/>
            <person name="Mohammad A.W."/>
            <person name="Gnirke A."/>
            <person name="Yurkov A.M."/>
            <person name="Nowrousian M."/>
            <person name="Sun S."/>
            <person name="Cuomo C.A."/>
            <person name="Heitman J."/>
        </authorList>
    </citation>
    <scope>NUCLEOTIDE SEQUENCE [LARGE SCALE GENOMIC DNA]</scope>
    <source>
        <strain evidence="1 2">PYCC6329</strain>
    </source>
</reference>
<keyword evidence="2" id="KW-1185">Reference proteome</keyword>
<protein>
    <recommendedName>
        <fullName evidence="3">Rad60/SUMO-like domain-containing protein</fullName>
    </recommendedName>
</protein>
<dbReference type="GeneID" id="91101675"/>
<dbReference type="EMBL" id="CP144089">
    <property type="protein sequence ID" value="WWD04800.1"/>
    <property type="molecule type" value="Genomic_DNA"/>
</dbReference>
<evidence type="ECO:0008006" key="3">
    <source>
        <dbReference type="Google" id="ProtNLM"/>
    </source>
</evidence>
<organism evidence="1 2">
    <name type="scientific">Kwoniella europaea PYCC6329</name>
    <dbReference type="NCBI Taxonomy" id="1423913"/>
    <lineage>
        <taxon>Eukaryota</taxon>
        <taxon>Fungi</taxon>
        <taxon>Dikarya</taxon>
        <taxon>Basidiomycota</taxon>
        <taxon>Agaricomycotina</taxon>
        <taxon>Tremellomycetes</taxon>
        <taxon>Tremellales</taxon>
        <taxon>Cryptococcaceae</taxon>
        <taxon>Kwoniella</taxon>
    </lineage>
</organism>
<name>A0AAX4KGV5_9TREE</name>